<dbReference type="SUPFAM" id="SSF56784">
    <property type="entry name" value="HAD-like"/>
    <property type="match status" value="1"/>
</dbReference>
<dbReference type="Proteomes" id="UP000247892">
    <property type="component" value="Unassembled WGS sequence"/>
</dbReference>
<dbReference type="PANTHER" id="PTHR18901">
    <property type="entry name" value="2-DEOXYGLUCOSE-6-PHOSPHATE PHOSPHATASE 2"/>
    <property type="match status" value="1"/>
</dbReference>
<protein>
    <submittedName>
        <fullName evidence="1">HAD family hydrolase</fullName>
    </submittedName>
</protein>
<dbReference type="InterPro" id="IPR006439">
    <property type="entry name" value="HAD-SF_hydro_IA"/>
</dbReference>
<dbReference type="EMBL" id="MASU01000001">
    <property type="protein sequence ID" value="PXY38491.1"/>
    <property type="molecule type" value="Genomic_DNA"/>
</dbReference>
<keyword evidence="1" id="KW-0378">Hydrolase</keyword>
<dbReference type="OrthoDB" id="9812856at2"/>
<dbReference type="RefSeq" id="WP_110334222.1">
    <property type="nucleotide sequence ID" value="NZ_MASU01000001.1"/>
</dbReference>
<sequence length="215" mass="22583">MDAVVFDLDGVLVDSEQLWDEVRRSVVAEHGGTWKEEATRALQGMSTPEWARYLVDELGIRLSAEQAAETVIGEMAKRYEGGPPVLPGAEDTVRAVAGRYPVAIASSSPPSLIEAFLTAADLGDVVRVAVSSEQVAQGKPAPDVYLEAASRLGVGASACAAVEDSTNGLRAALAAEMTVIGVPNPHFPPDPLVLAEAAAVLTDVTELPEALRRLQ</sequence>
<dbReference type="SFLD" id="SFLDS00003">
    <property type="entry name" value="Haloacid_Dehalogenase"/>
    <property type="match status" value="1"/>
</dbReference>
<dbReference type="InterPro" id="IPR036412">
    <property type="entry name" value="HAD-like_sf"/>
</dbReference>
<dbReference type="AlphaFoldDB" id="A0A318LXG0"/>
<name>A0A318LXG0_9PSEU</name>
<comment type="caution">
    <text evidence="1">The sequence shown here is derived from an EMBL/GenBank/DDBJ whole genome shotgun (WGS) entry which is preliminary data.</text>
</comment>
<organism evidence="1 2">
    <name type="scientific">Prauserella flavalba</name>
    <dbReference type="NCBI Taxonomy" id="1477506"/>
    <lineage>
        <taxon>Bacteria</taxon>
        <taxon>Bacillati</taxon>
        <taxon>Actinomycetota</taxon>
        <taxon>Actinomycetes</taxon>
        <taxon>Pseudonocardiales</taxon>
        <taxon>Pseudonocardiaceae</taxon>
        <taxon>Prauserella</taxon>
    </lineage>
</organism>
<reference evidence="1 2" key="1">
    <citation type="submission" date="2016-07" db="EMBL/GenBank/DDBJ databases">
        <title>Draft genome sequence of Prauserella sp. YIM 121212, isolated from alkaline soil.</title>
        <authorList>
            <person name="Ruckert C."/>
            <person name="Albersmeier A."/>
            <person name="Jiang C.-L."/>
            <person name="Jiang Y."/>
            <person name="Kalinowski J."/>
            <person name="Schneider O."/>
            <person name="Winkler A."/>
            <person name="Zotchev S.B."/>
        </authorList>
    </citation>
    <scope>NUCLEOTIDE SEQUENCE [LARGE SCALE GENOMIC DNA]</scope>
    <source>
        <strain evidence="1 2">YIM 121212</strain>
    </source>
</reference>
<dbReference type="NCBIfam" id="TIGR01509">
    <property type="entry name" value="HAD-SF-IA-v3"/>
    <property type="match status" value="1"/>
</dbReference>
<gene>
    <name evidence="1" type="ORF">BA062_01725</name>
</gene>
<dbReference type="PANTHER" id="PTHR18901:SF38">
    <property type="entry name" value="PSEUDOURIDINE-5'-PHOSPHATASE"/>
    <property type="match status" value="1"/>
</dbReference>
<dbReference type="Gene3D" id="3.40.50.1000">
    <property type="entry name" value="HAD superfamily/HAD-like"/>
    <property type="match status" value="1"/>
</dbReference>
<dbReference type="InterPro" id="IPR023214">
    <property type="entry name" value="HAD_sf"/>
</dbReference>
<dbReference type="SFLD" id="SFLDG01135">
    <property type="entry name" value="C1.5.6:_HAD__Beta-PGM__Phospha"/>
    <property type="match status" value="1"/>
</dbReference>
<evidence type="ECO:0000313" key="2">
    <source>
        <dbReference type="Proteomes" id="UP000247892"/>
    </source>
</evidence>
<proteinExistence type="predicted"/>
<accession>A0A318LXG0</accession>
<dbReference type="Gene3D" id="1.10.150.240">
    <property type="entry name" value="Putative phosphatase, domain 2"/>
    <property type="match status" value="1"/>
</dbReference>
<dbReference type="Pfam" id="PF00702">
    <property type="entry name" value="Hydrolase"/>
    <property type="match status" value="1"/>
</dbReference>
<dbReference type="InterPro" id="IPR023198">
    <property type="entry name" value="PGP-like_dom2"/>
</dbReference>
<dbReference type="SFLD" id="SFLDG01129">
    <property type="entry name" value="C1.5:_HAD__Beta-PGM__Phosphata"/>
    <property type="match status" value="1"/>
</dbReference>
<evidence type="ECO:0000313" key="1">
    <source>
        <dbReference type="EMBL" id="PXY38491.1"/>
    </source>
</evidence>
<keyword evidence="2" id="KW-1185">Reference proteome</keyword>
<dbReference type="GO" id="GO:0016787">
    <property type="term" value="F:hydrolase activity"/>
    <property type="evidence" value="ECO:0007669"/>
    <property type="project" value="UniProtKB-KW"/>
</dbReference>